<protein>
    <submittedName>
        <fullName evidence="1">Uncharacterized protein</fullName>
    </submittedName>
</protein>
<gene>
    <name evidence="1" type="ORF">MLD38_037886</name>
</gene>
<reference evidence="2" key="1">
    <citation type="journal article" date="2023" name="Front. Plant Sci.">
        <title>Chromosomal-level genome assembly of Melastoma candidum provides insights into trichome evolution.</title>
        <authorList>
            <person name="Zhong Y."/>
            <person name="Wu W."/>
            <person name="Sun C."/>
            <person name="Zou P."/>
            <person name="Liu Y."/>
            <person name="Dai S."/>
            <person name="Zhou R."/>
        </authorList>
    </citation>
    <scope>NUCLEOTIDE SEQUENCE [LARGE SCALE GENOMIC DNA]</scope>
</reference>
<sequence length="210" mass="24598">MTVTIPDVAFLMGCYLYGTLVRLLEVNDEFRFVKKQHLGTVIETHLSKDPKDWGEEEEYQFMIEWLSNYIYSNRCKQSQKHMVPVASFLVKATKRVALAPFPLSLVYRAHFKAVAIDPKNPGGFPSRPAEGTLWITAAWAHRYFPRLHNFELSKNSDPSIFYGLEIIRFFRYENWEWDTASGCLHRLLHADKPCWRPFPENDKVYELHAP</sequence>
<name>A0ACB9KYB7_9MYRT</name>
<dbReference type="EMBL" id="CM042891">
    <property type="protein sequence ID" value="KAI4302099.1"/>
    <property type="molecule type" value="Genomic_DNA"/>
</dbReference>
<keyword evidence="2" id="KW-1185">Reference proteome</keyword>
<evidence type="ECO:0000313" key="1">
    <source>
        <dbReference type="EMBL" id="KAI4302099.1"/>
    </source>
</evidence>
<dbReference type="Proteomes" id="UP001057402">
    <property type="component" value="Chromosome 12"/>
</dbReference>
<accession>A0ACB9KYB7</accession>
<comment type="caution">
    <text evidence="1">The sequence shown here is derived from an EMBL/GenBank/DDBJ whole genome shotgun (WGS) entry which is preliminary data.</text>
</comment>
<organism evidence="1 2">
    <name type="scientific">Melastoma candidum</name>
    <dbReference type="NCBI Taxonomy" id="119954"/>
    <lineage>
        <taxon>Eukaryota</taxon>
        <taxon>Viridiplantae</taxon>
        <taxon>Streptophyta</taxon>
        <taxon>Embryophyta</taxon>
        <taxon>Tracheophyta</taxon>
        <taxon>Spermatophyta</taxon>
        <taxon>Magnoliopsida</taxon>
        <taxon>eudicotyledons</taxon>
        <taxon>Gunneridae</taxon>
        <taxon>Pentapetalae</taxon>
        <taxon>rosids</taxon>
        <taxon>malvids</taxon>
        <taxon>Myrtales</taxon>
        <taxon>Melastomataceae</taxon>
        <taxon>Melastomatoideae</taxon>
        <taxon>Melastomateae</taxon>
        <taxon>Melastoma</taxon>
    </lineage>
</organism>
<proteinExistence type="predicted"/>
<evidence type="ECO:0000313" key="2">
    <source>
        <dbReference type="Proteomes" id="UP001057402"/>
    </source>
</evidence>